<sequence length="109" mass="11929">MAGFSDGGYSTRPYYRDRLAGVSPVACPAAQSLLRLVRHIRKLFVFMPIIGMQSTLPGWFPRKHIPCGVPRAPPLQVFKKGLPKKLGFFACVSHGGASTRLLFSRSGVV</sequence>
<dbReference type="AlphaFoldDB" id="A0A9P1KHG7"/>
<dbReference type="EMBL" id="FO818640">
    <property type="protein sequence ID" value="CDM97095.1"/>
    <property type="molecule type" value="Genomic_DNA"/>
</dbReference>
<reference evidence="1 2" key="1">
    <citation type="submission" date="2014-02" db="EMBL/GenBank/DDBJ databases">
        <authorList>
            <person name="Genoscope - CEA"/>
        </authorList>
    </citation>
    <scope>NUCLEOTIDE SEQUENCE [LARGE SCALE GENOMIC DNA]</scope>
    <source>
        <strain evidence="1 2">PCC 8005</strain>
    </source>
</reference>
<keyword evidence="2" id="KW-1185">Reference proteome</keyword>
<organism evidence="1 2">
    <name type="scientific">Limnospira indica PCC 8005</name>
    <dbReference type="NCBI Taxonomy" id="376219"/>
    <lineage>
        <taxon>Bacteria</taxon>
        <taxon>Bacillati</taxon>
        <taxon>Cyanobacteriota</taxon>
        <taxon>Cyanophyceae</taxon>
        <taxon>Oscillatoriophycideae</taxon>
        <taxon>Oscillatoriales</taxon>
        <taxon>Sirenicapillariaceae</taxon>
        <taxon>Limnospira</taxon>
    </lineage>
</organism>
<name>A0A9P1KHG7_9CYAN</name>
<gene>
    <name evidence="1" type="ORF">ARTHRO_50062</name>
</gene>
<accession>A0A9P1KHG7</accession>
<protein>
    <submittedName>
        <fullName evidence="1">Uncharacterized protein</fullName>
    </submittedName>
</protein>
<evidence type="ECO:0000313" key="1">
    <source>
        <dbReference type="EMBL" id="CDM97095.1"/>
    </source>
</evidence>
<evidence type="ECO:0000313" key="2">
    <source>
        <dbReference type="Proteomes" id="UP000032946"/>
    </source>
</evidence>
<proteinExistence type="predicted"/>
<dbReference type="Proteomes" id="UP000032946">
    <property type="component" value="Chromosome"/>
</dbReference>